<proteinExistence type="predicted"/>
<dbReference type="InterPro" id="IPR009057">
    <property type="entry name" value="Homeodomain-like_sf"/>
</dbReference>
<gene>
    <name evidence="3" type="ORF">AMORRO_LOCUS17877</name>
</gene>
<keyword evidence="1" id="KW-0238">DNA-binding</keyword>
<dbReference type="SMART" id="SM00674">
    <property type="entry name" value="CENPB"/>
    <property type="match status" value="1"/>
</dbReference>
<dbReference type="Gene3D" id="1.10.10.60">
    <property type="entry name" value="Homeodomain-like"/>
    <property type="match status" value="2"/>
</dbReference>
<name>A0A9N9P4U7_9GLOM</name>
<feature type="non-terminal residue" evidence="3">
    <location>
        <position position="1"/>
    </location>
</feature>
<evidence type="ECO:0000259" key="2">
    <source>
        <dbReference type="PROSITE" id="PS51253"/>
    </source>
</evidence>
<evidence type="ECO:0000313" key="4">
    <source>
        <dbReference type="Proteomes" id="UP000789342"/>
    </source>
</evidence>
<organism evidence="3 4">
    <name type="scientific">Acaulospora morrowiae</name>
    <dbReference type="NCBI Taxonomy" id="94023"/>
    <lineage>
        <taxon>Eukaryota</taxon>
        <taxon>Fungi</taxon>
        <taxon>Fungi incertae sedis</taxon>
        <taxon>Mucoromycota</taxon>
        <taxon>Glomeromycotina</taxon>
        <taxon>Glomeromycetes</taxon>
        <taxon>Diversisporales</taxon>
        <taxon>Acaulosporaceae</taxon>
        <taxon>Acaulospora</taxon>
    </lineage>
</organism>
<feature type="non-terminal residue" evidence="3">
    <location>
        <position position="145"/>
    </location>
</feature>
<dbReference type="PANTHER" id="PTHR19303">
    <property type="entry name" value="TRANSPOSON"/>
    <property type="match status" value="1"/>
</dbReference>
<keyword evidence="4" id="KW-1185">Reference proteome</keyword>
<dbReference type="SUPFAM" id="SSF46689">
    <property type="entry name" value="Homeodomain-like"/>
    <property type="match status" value="1"/>
</dbReference>
<evidence type="ECO:0000256" key="1">
    <source>
        <dbReference type="ARBA" id="ARBA00023125"/>
    </source>
</evidence>
<dbReference type="Proteomes" id="UP000789342">
    <property type="component" value="Unassembled WGS sequence"/>
</dbReference>
<dbReference type="GO" id="GO:0003677">
    <property type="term" value="F:DNA binding"/>
    <property type="evidence" value="ECO:0007669"/>
    <property type="project" value="UniProtKB-KW"/>
</dbReference>
<dbReference type="EMBL" id="CAJVPV010058345">
    <property type="protein sequence ID" value="CAG8787768.1"/>
    <property type="molecule type" value="Genomic_DNA"/>
</dbReference>
<comment type="caution">
    <text evidence="3">The sequence shown here is derived from an EMBL/GenBank/DDBJ whole genome shotgun (WGS) entry which is preliminary data.</text>
</comment>
<reference evidence="3" key="1">
    <citation type="submission" date="2021-06" db="EMBL/GenBank/DDBJ databases">
        <authorList>
            <person name="Kallberg Y."/>
            <person name="Tangrot J."/>
            <person name="Rosling A."/>
        </authorList>
    </citation>
    <scope>NUCLEOTIDE SEQUENCE</scope>
    <source>
        <strain evidence="3">CL551</strain>
    </source>
</reference>
<feature type="domain" description="HTH CENPB-type" evidence="2">
    <location>
        <begin position="66"/>
        <end position="138"/>
    </location>
</feature>
<sequence>IMSKQLNEADRIAICHKKRENPDITQVQLVKWVKEKLGKFVTQATISNTLKHSINILAEDMIINSKRQRQRKVMYPELEERLFEWILKFQHTGQLTGETLKTKAIEIATHLYSDELTLTFSAGWLEKFKKHHGIRQFVTHGESGS</sequence>
<dbReference type="OrthoDB" id="2433378at2759"/>
<dbReference type="AlphaFoldDB" id="A0A9N9P4U7"/>
<dbReference type="PANTHER" id="PTHR19303:SF73">
    <property type="entry name" value="PROTEIN PDC2"/>
    <property type="match status" value="1"/>
</dbReference>
<dbReference type="InterPro" id="IPR050863">
    <property type="entry name" value="CenT-Element_Derived"/>
</dbReference>
<dbReference type="Pfam" id="PF03221">
    <property type="entry name" value="HTH_Tnp_Tc5"/>
    <property type="match status" value="1"/>
</dbReference>
<dbReference type="InterPro" id="IPR006600">
    <property type="entry name" value="HTH_CenpB_DNA-bd_dom"/>
</dbReference>
<dbReference type="GO" id="GO:0005634">
    <property type="term" value="C:nucleus"/>
    <property type="evidence" value="ECO:0007669"/>
    <property type="project" value="TreeGrafter"/>
</dbReference>
<evidence type="ECO:0000313" key="3">
    <source>
        <dbReference type="EMBL" id="CAG8787768.1"/>
    </source>
</evidence>
<dbReference type="PROSITE" id="PS51253">
    <property type="entry name" value="HTH_CENPB"/>
    <property type="match status" value="1"/>
</dbReference>
<protein>
    <submittedName>
        <fullName evidence="3">2291_t:CDS:1</fullName>
    </submittedName>
</protein>
<accession>A0A9N9P4U7</accession>